<keyword evidence="6" id="KW-0067">ATP-binding</keyword>
<evidence type="ECO:0000256" key="8">
    <source>
        <dbReference type="ARBA" id="ARBA00034811"/>
    </source>
</evidence>
<dbReference type="SUPFAM" id="SSF52540">
    <property type="entry name" value="P-loop containing nucleoside triphosphate hydrolases"/>
    <property type="match status" value="2"/>
</dbReference>
<accession>A0A642V2X0</accession>
<keyword evidence="5" id="KW-0378">Hydrolase</keyword>
<dbReference type="VEuPathDB" id="FungiDB:TRICI_003559"/>
<keyword evidence="7" id="KW-0472">Membrane</keyword>
<evidence type="ECO:0000256" key="7">
    <source>
        <dbReference type="ARBA" id="ARBA00023136"/>
    </source>
</evidence>
<gene>
    <name evidence="13" type="ORF">TRICI_003559</name>
</gene>
<organism evidence="13 14">
    <name type="scientific">Trichomonascus ciferrii</name>
    <dbReference type="NCBI Taxonomy" id="44093"/>
    <lineage>
        <taxon>Eukaryota</taxon>
        <taxon>Fungi</taxon>
        <taxon>Dikarya</taxon>
        <taxon>Ascomycota</taxon>
        <taxon>Saccharomycotina</taxon>
        <taxon>Dipodascomycetes</taxon>
        <taxon>Dipodascales</taxon>
        <taxon>Trichomonascaceae</taxon>
        <taxon>Trichomonascus</taxon>
        <taxon>Trichomonascus ciferrii complex</taxon>
    </lineage>
</organism>
<comment type="caution">
    <text evidence="13">The sequence shown here is derived from an EMBL/GenBank/DDBJ whole genome shotgun (WGS) entry which is preliminary data.</text>
</comment>
<dbReference type="PANTHER" id="PTHR23077:SF9">
    <property type="entry name" value="PEROXISOMAL ATPASE PEX6"/>
    <property type="match status" value="1"/>
</dbReference>
<dbReference type="PROSITE" id="PS00674">
    <property type="entry name" value="AAA"/>
    <property type="match status" value="1"/>
</dbReference>
<dbReference type="InterPro" id="IPR056995">
    <property type="entry name" value="PEX6_4th_dom"/>
</dbReference>
<dbReference type="OrthoDB" id="5553750at2759"/>
<dbReference type="FunFam" id="1.10.8.60:FF:000039">
    <property type="entry name" value="peroxisome biogenesis factor 6"/>
    <property type="match status" value="1"/>
</dbReference>
<proteinExistence type="inferred from homology"/>
<dbReference type="GO" id="GO:0005778">
    <property type="term" value="C:peroxisomal membrane"/>
    <property type="evidence" value="ECO:0007669"/>
    <property type="project" value="TreeGrafter"/>
</dbReference>
<comment type="subcellular location">
    <subcellularLocation>
        <location evidence="1">Membrane</location>
    </subcellularLocation>
</comment>
<keyword evidence="4" id="KW-0547">Nucleotide-binding</keyword>
<keyword evidence="3" id="KW-0962">Peroxisome biogenesis</keyword>
<dbReference type="Gene3D" id="1.10.8.60">
    <property type="match status" value="1"/>
</dbReference>
<dbReference type="Gene3D" id="3.40.50.300">
    <property type="entry name" value="P-loop containing nucleotide triphosphate hydrolases"/>
    <property type="match status" value="2"/>
</dbReference>
<dbReference type="Pfam" id="PF23315">
    <property type="entry name" value="PEX6_4th"/>
    <property type="match status" value="1"/>
</dbReference>
<dbReference type="CDD" id="cd19481">
    <property type="entry name" value="RecA-like_protease"/>
    <property type="match status" value="1"/>
</dbReference>
<dbReference type="Pfam" id="PF00004">
    <property type="entry name" value="AAA"/>
    <property type="match status" value="2"/>
</dbReference>
<dbReference type="PANTHER" id="PTHR23077">
    <property type="entry name" value="AAA-FAMILY ATPASE"/>
    <property type="match status" value="1"/>
</dbReference>
<feature type="domain" description="AAA+ ATPase" evidence="12">
    <location>
        <begin position="775"/>
        <end position="915"/>
    </location>
</feature>
<evidence type="ECO:0000313" key="14">
    <source>
        <dbReference type="Proteomes" id="UP000761534"/>
    </source>
</evidence>
<dbReference type="InterPro" id="IPR047533">
    <property type="entry name" value="RecA-like_PEX6_r2"/>
</dbReference>
<keyword evidence="14" id="KW-1185">Reference proteome</keyword>
<dbReference type="InterPro" id="IPR027417">
    <property type="entry name" value="P-loop_NTPase"/>
</dbReference>
<evidence type="ECO:0000256" key="2">
    <source>
        <dbReference type="ARBA" id="ARBA00006914"/>
    </source>
</evidence>
<protein>
    <recommendedName>
        <fullName evidence="8">Peroxisomal ATPase PEX6</fullName>
    </recommendedName>
    <alternativeName>
        <fullName evidence="9">Peroxin-6</fullName>
    </alternativeName>
</protein>
<dbReference type="Proteomes" id="UP000761534">
    <property type="component" value="Unassembled WGS sequence"/>
</dbReference>
<dbReference type="FunFam" id="3.40.50.300:FF:000109">
    <property type="entry name" value="Peroxisomal biogenesis factor 6"/>
    <property type="match status" value="1"/>
</dbReference>
<evidence type="ECO:0000256" key="3">
    <source>
        <dbReference type="ARBA" id="ARBA00022593"/>
    </source>
</evidence>
<dbReference type="GO" id="GO:0005524">
    <property type="term" value="F:ATP binding"/>
    <property type="evidence" value="ECO:0007669"/>
    <property type="project" value="UniProtKB-KW"/>
</dbReference>
<dbReference type="AlphaFoldDB" id="A0A642V2X0"/>
<dbReference type="GO" id="GO:0016887">
    <property type="term" value="F:ATP hydrolysis activity"/>
    <property type="evidence" value="ECO:0007669"/>
    <property type="project" value="InterPro"/>
</dbReference>
<evidence type="ECO:0000259" key="12">
    <source>
        <dbReference type="SMART" id="SM00382"/>
    </source>
</evidence>
<comment type="catalytic activity">
    <reaction evidence="10">
        <text>ATP + H2O = ADP + phosphate + H(+)</text>
        <dbReference type="Rhea" id="RHEA:13065"/>
        <dbReference type="ChEBI" id="CHEBI:15377"/>
        <dbReference type="ChEBI" id="CHEBI:15378"/>
        <dbReference type="ChEBI" id="CHEBI:30616"/>
        <dbReference type="ChEBI" id="CHEBI:43474"/>
        <dbReference type="ChEBI" id="CHEBI:456216"/>
    </reaction>
    <physiologicalReaction direction="left-to-right" evidence="10">
        <dbReference type="Rhea" id="RHEA:13066"/>
    </physiologicalReaction>
</comment>
<feature type="domain" description="AAA+ ATPase" evidence="12">
    <location>
        <begin position="486"/>
        <end position="620"/>
    </location>
</feature>
<evidence type="ECO:0000256" key="10">
    <source>
        <dbReference type="ARBA" id="ARBA00048778"/>
    </source>
</evidence>
<evidence type="ECO:0000256" key="4">
    <source>
        <dbReference type="ARBA" id="ARBA00022741"/>
    </source>
</evidence>
<dbReference type="GO" id="GO:0016558">
    <property type="term" value="P:protein import into peroxisome matrix"/>
    <property type="evidence" value="ECO:0007669"/>
    <property type="project" value="TreeGrafter"/>
</dbReference>
<reference evidence="13" key="1">
    <citation type="journal article" date="2019" name="G3 (Bethesda)">
        <title>Genome Assemblies of Two Rare Opportunistic Yeast Pathogens: Diutina rugosa (syn. Candida rugosa) and Trichomonascus ciferrii (syn. Candida ciferrii).</title>
        <authorList>
            <person name="Mixao V."/>
            <person name="Saus E."/>
            <person name="Hansen A.P."/>
            <person name="Lass-Florl C."/>
            <person name="Gabaldon T."/>
        </authorList>
    </citation>
    <scope>NUCLEOTIDE SEQUENCE</scope>
    <source>
        <strain evidence="13">CBS 4856</strain>
    </source>
</reference>
<dbReference type="InterPro" id="IPR003593">
    <property type="entry name" value="AAA+_ATPase"/>
</dbReference>
<feature type="region of interest" description="Disordered" evidence="11">
    <location>
        <begin position="1040"/>
        <end position="1121"/>
    </location>
</feature>
<evidence type="ECO:0000256" key="5">
    <source>
        <dbReference type="ARBA" id="ARBA00022801"/>
    </source>
</evidence>
<feature type="compositionally biased region" description="Low complexity" evidence="11">
    <location>
        <begin position="1051"/>
        <end position="1064"/>
    </location>
</feature>
<dbReference type="SMART" id="SM00382">
    <property type="entry name" value="AAA"/>
    <property type="match status" value="2"/>
</dbReference>
<evidence type="ECO:0000313" key="13">
    <source>
        <dbReference type="EMBL" id="KAA8912279.1"/>
    </source>
</evidence>
<dbReference type="GO" id="GO:0005829">
    <property type="term" value="C:cytosol"/>
    <property type="evidence" value="ECO:0007669"/>
    <property type="project" value="TreeGrafter"/>
</dbReference>
<sequence>MPARVSESTDTMKRETADSSRVFFSDVQLSSDLGNDIIALSQDLYEDIHGKGGHKSQPSSLIAEDAQEHAYVSVKSVSGFPADTQQWVLFCSKADKNLKPSTCVLSSASHTSLILSTSVLLRRTTPVEIEHAVLTFPPEIYEQADKEFRAGEGQILERVCRQSSSIVRQGDYDSTTGCKVRICEPVDQGILVRGKTEFTVVKRNDASPSSLPSLAEHDVELEISDFLAGDFDTLASTLDCDLYPLPSPMNLETLIPRPDPSADPEAMGFVKVELYSFPEPNTVSPNALYLSPFLCHNLGNSGLKAVQVSKLSTDSAKVIPTANEVTISRLASPTTTDRTLQSCFLSALRSYFESCHRIVRNGDVIAVPIDTILAQTLYTPGGDDQMDVSGVIPSGRPNDVAWFKITSLVSTTDSEQCLIDPSKTRMVQSGLIAENSVDISLGWREYLSLPKLPDFGLNDPSNNDFQYAKKLRQLLAASISPHGAALQTTILVHSSKRGTGKTTLVKSVAGQLGIHCFEIDCYNIIGDSDVKTIGALRARLDRATSISPCIVLLRHIDAIAKKSEQDGGDGGGIVSNLVEVFSDYASKESFILLATVGDVEKLSEAVRSQFKFEVVVTVPTEAERRKMFSFMCKPPLPSKQLKRNSIQAAFAVRNDVSVDTLALQSAGLTPPDLESIMEMSKIKALSRLEKSVKDKEMDMCDLILGYGGLIKVTPDDFEDAIGEARNKYSDSIGAPKIPNVGWEDVGGLDGVKKEILDTIEMPLKFPKLFSGGVKKRSGILFYGPPGTGKTLLAKAIATSFSLNFFSVKGPELLNMYIGESEANVRKVFQKARDAKPCVVFFDELDSVAPKRGNQGDSGGVMDRIVSQLLAELDGMSSAGGEGVFVVGATNRPDLLDEALLRPGRFDKMLYLGISDTHEKQQTIIEALTRKFKLAPEVSLKEVAERCPFTYTGADFYALSSDAMLKAMTRTAGIVDEKIKKYNEKRKTPVSTRWWFQNVATKDDTEVFVTMEDFDKAQQELIPSVSADELRHYLDVRDNFEGGKDKARTSESENPQPSQQQQSNNIDEIAKIAGIDPSQISSVAMNGEVSGSGVQQPPTSSNGNGSMKGSKRRSKGKERAVQ</sequence>
<evidence type="ECO:0000256" key="1">
    <source>
        <dbReference type="ARBA" id="ARBA00004370"/>
    </source>
</evidence>
<name>A0A642V2X0_9ASCO</name>
<dbReference type="EMBL" id="SWFS01000259">
    <property type="protein sequence ID" value="KAA8912279.1"/>
    <property type="molecule type" value="Genomic_DNA"/>
</dbReference>
<feature type="compositionally biased region" description="Basic and acidic residues" evidence="11">
    <location>
        <begin position="1040"/>
        <end position="1050"/>
    </location>
</feature>
<dbReference type="CDD" id="cd19527">
    <property type="entry name" value="RecA-like_PEX6_r2"/>
    <property type="match status" value="1"/>
</dbReference>
<dbReference type="InterPro" id="IPR050168">
    <property type="entry name" value="AAA_ATPase_domain"/>
</dbReference>
<comment type="similarity">
    <text evidence="2">Belongs to the AAA ATPase family.</text>
</comment>
<evidence type="ECO:0000256" key="6">
    <source>
        <dbReference type="ARBA" id="ARBA00022840"/>
    </source>
</evidence>
<evidence type="ECO:0000256" key="11">
    <source>
        <dbReference type="SAM" id="MobiDB-lite"/>
    </source>
</evidence>
<dbReference type="InterPro" id="IPR003960">
    <property type="entry name" value="ATPase_AAA_CS"/>
</dbReference>
<dbReference type="InterPro" id="IPR003959">
    <property type="entry name" value="ATPase_AAA_core"/>
</dbReference>
<evidence type="ECO:0000256" key="9">
    <source>
        <dbReference type="ARBA" id="ARBA00034920"/>
    </source>
</evidence>